<gene>
    <name evidence="1" type="ORF">HPB47_004239</name>
</gene>
<reference evidence="1 2" key="1">
    <citation type="journal article" date="2020" name="Cell">
        <title>Large-Scale Comparative Analyses of Tick Genomes Elucidate Their Genetic Diversity and Vector Capacities.</title>
        <authorList>
            <consortium name="Tick Genome and Microbiome Consortium (TIGMIC)"/>
            <person name="Jia N."/>
            <person name="Wang J."/>
            <person name="Shi W."/>
            <person name="Du L."/>
            <person name="Sun Y."/>
            <person name="Zhan W."/>
            <person name="Jiang J.F."/>
            <person name="Wang Q."/>
            <person name="Zhang B."/>
            <person name="Ji P."/>
            <person name="Bell-Sakyi L."/>
            <person name="Cui X.M."/>
            <person name="Yuan T.T."/>
            <person name="Jiang B.G."/>
            <person name="Yang W.F."/>
            <person name="Lam T.T."/>
            <person name="Chang Q.C."/>
            <person name="Ding S.J."/>
            <person name="Wang X.J."/>
            <person name="Zhu J.G."/>
            <person name="Ruan X.D."/>
            <person name="Zhao L."/>
            <person name="Wei J.T."/>
            <person name="Ye R.Z."/>
            <person name="Que T.C."/>
            <person name="Du C.H."/>
            <person name="Zhou Y.H."/>
            <person name="Cheng J.X."/>
            <person name="Dai P.F."/>
            <person name="Guo W.B."/>
            <person name="Han X.H."/>
            <person name="Huang E.J."/>
            <person name="Li L.F."/>
            <person name="Wei W."/>
            <person name="Gao Y.C."/>
            <person name="Liu J.Z."/>
            <person name="Shao H.Z."/>
            <person name="Wang X."/>
            <person name="Wang C.C."/>
            <person name="Yang T.C."/>
            <person name="Huo Q.B."/>
            <person name="Li W."/>
            <person name="Chen H.Y."/>
            <person name="Chen S.E."/>
            <person name="Zhou L.G."/>
            <person name="Ni X.B."/>
            <person name="Tian J.H."/>
            <person name="Sheng Y."/>
            <person name="Liu T."/>
            <person name="Pan Y.S."/>
            <person name="Xia L.Y."/>
            <person name="Li J."/>
            <person name="Zhao F."/>
            <person name="Cao W.C."/>
        </authorList>
    </citation>
    <scope>NUCLEOTIDE SEQUENCE [LARGE SCALE GENOMIC DNA]</scope>
    <source>
        <strain evidence="1">Iper-2018</strain>
    </source>
</reference>
<protein>
    <submittedName>
        <fullName evidence="1">Uncharacterized protein</fullName>
    </submittedName>
</protein>
<accession>A0AC60PHG4</accession>
<dbReference type="EMBL" id="JABSTQ010010642">
    <property type="protein sequence ID" value="KAG0419276.1"/>
    <property type="molecule type" value="Genomic_DNA"/>
</dbReference>
<comment type="caution">
    <text evidence="1">The sequence shown here is derived from an EMBL/GenBank/DDBJ whole genome shotgun (WGS) entry which is preliminary data.</text>
</comment>
<proteinExistence type="predicted"/>
<name>A0AC60PHG4_IXOPE</name>
<keyword evidence="2" id="KW-1185">Reference proteome</keyword>
<evidence type="ECO:0000313" key="1">
    <source>
        <dbReference type="EMBL" id="KAG0419276.1"/>
    </source>
</evidence>
<dbReference type="Proteomes" id="UP000805193">
    <property type="component" value="Unassembled WGS sequence"/>
</dbReference>
<organism evidence="1 2">
    <name type="scientific">Ixodes persulcatus</name>
    <name type="common">Taiga tick</name>
    <dbReference type="NCBI Taxonomy" id="34615"/>
    <lineage>
        <taxon>Eukaryota</taxon>
        <taxon>Metazoa</taxon>
        <taxon>Ecdysozoa</taxon>
        <taxon>Arthropoda</taxon>
        <taxon>Chelicerata</taxon>
        <taxon>Arachnida</taxon>
        <taxon>Acari</taxon>
        <taxon>Parasitiformes</taxon>
        <taxon>Ixodida</taxon>
        <taxon>Ixodoidea</taxon>
        <taxon>Ixodidae</taxon>
        <taxon>Ixodinae</taxon>
        <taxon>Ixodes</taxon>
    </lineage>
</organism>
<evidence type="ECO:0000313" key="2">
    <source>
        <dbReference type="Proteomes" id="UP000805193"/>
    </source>
</evidence>
<sequence>MDDSCKRREDEEMVYKIVEVGPSLFMSAEFTVCMDGIALTTTCNRAVASKLMFLLYFVLNVEYPPEVALTMEFVQRCVNGA</sequence>